<name>A0ABV0A5S5_9HYPH</name>
<evidence type="ECO:0000313" key="1">
    <source>
        <dbReference type="EMBL" id="MEN3238240.1"/>
    </source>
</evidence>
<dbReference type="EMBL" id="JAQYXP010000005">
    <property type="protein sequence ID" value="MEN3238240.1"/>
    <property type="molecule type" value="Genomic_DNA"/>
</dbReference>
<dbReference type="Proteomes" id="UP001407347">
    <property type="component" value="Unassembled WGS sequence"/>
</dbReference>
<sequence>MPRTDGLSRFVAAVLIPFCCWWSTRRMNQSDRWIDRAYSLRAWSEQPEPQTRSEGDLPW</sequence>
<dbReference type="RefSeq" id="WP_346013541.1">
    <property type="nucleotide sequence ID" value="NZ_JAQYXP010000005.1"/>
</dbReference>
<accession>A0ABV0A5S5</accession>
<evidence type="ECO:0000313" key="2">
    <source>
        <dbReference type="Proteomes" id="UP001407347"/>
    </source>
</evidence>
<keyword evidence="2" id="KW-1185">Reference proteome</keyword>
<reference evidence="1 2" key="1">
    <citation type="journal article" date="2023" name="PLoS ONE">
        <title>Complete genome assembly of Hawai'i environmental nontuberculous mycobacteria reveals unexpected co-isolation with methylobacteria.</title>
        <authorList>
            <person name="Hendrix J."/>
            <person name="Epperson L.E."/>
            <person name="Tong E.I."/>
            <person name="Chan Y.L."/>
            <person name="Hasan N.A."/>
            <person name="Dawrs S.N."/>
            <person name="Norton G.J."/>
            <person name="Virdi R."/>
            <person name="Crooks J.L."/>
            <person name="Chan E.D."/>
            <person name="Honda J.R."/>
            <person name="Strong M."/>
        </authorList>
    </citation>
    <scope>NUCLEOTIDE SEQUENCE [LARGE SCALE GENOMIC DNA]</scope>
    <source>
        <strain evidence="1 2">NJH_HI04-1</strain>
    </source>
</reference>
<proteinExistence type="predicted"/>
<organism evidence="1 2">
    <name type="scientific">Methylobacterium ajmalii</name>
    <dbReference type="NCBI Taxonomy" id="2738439"/>
    <lineage>
        <taxon>Bacteria</taxon>
        <taxon>Pseudomonadati</taxon>
        <taxon>Pseudomonadota</taxon>
        <taxon>Alphaproteobacteria</taxon>
        <taxon>Hyphomicrobiales</taxon>
        <taxon>Methylobacteriaceae</taxon>
        <taxon>Methylobacterium</taxon>
    </lineage>
</organism>
<protein>
    <submittedName>
        <fullName evidence="1">Uncharacterized protein</fullName>
    </submittedName>
</protein>
<gene>
    <name evidence="1" type="ORF">PUR29_32860</name>
</gene>
<comment type="caution">
    <text evidence="1">The sequence shown here is derived from an EMBL/GenBank/DDBJ whole genome shotgun (WGS) entry which is preliminary data.</text>
</comment>